<dbReference type="InterPro" id="IPR000671">
    <property type="entry name" value="Peptidase_A31"/>
</dbReference>
<dbReference type="Gene3D" id="3.40.50.1450">
    <property type="entry name" value="HybD-like"/>
    <property type="match status" value="1"/>
</dbReference>
<keyword evidence="3" id="KW-0064">Aspartyl protease</keyword>
<keyword evidence="6" id="KW-1185">Reference proteome</keyword>
<evidence type="ECO:0000256" key="4">
    <source>
        <dbReference type="ARBA" id="ARBA00022801"/>
    </source>
</evidence>
<dbReference type="Proteomes" id="UP000539642">
    <property type="component" value="Unassembled WGS sequence"/>
</dbReference>
<gene>
    <name evidence="5" type="ORF">HNQ81_001034</name>
</gene>
<dbReference type="RefSeq" id="WP_183348966.1">
    <property type="nucleotide sequence ID" value="NZ_JACHEO010000003.1"/>
</dbReference>
<accession>A0A840V2E7</accession>
<dbReference type="Pfam" id="PF01750">
    <property type="entry name" value="HycI"/>
    <property type="match status" value="1"/>
</dbReference>
<name>A0A840V2E7_9BACT</name>
<keyword evidence="4" id="KW-0378">Hydrolase</keyword>
<evidence type="ECO:0000256" key="1">
    <source>
        <dbReference type="ARBA" id="ARBA00006814"/>
    </source>
</evidence>
<dbReference type="NCBIfam" id="TIGR00072">
    <property type="entry name" value="hydrog_prot"/>
    <property type="match status" value="1"/>
</dbReference>
<comment type="caution">
    <text evidence="5">The sequence shown here is derived from an EMBL/GenBank/DDBJ whole genome shotgun (WGS) entry which is preliminary data.</text>
</comment>
<evidence type="ECO:0000256" key="3">
    <source>
        <dbReference type="ARBA" id="ARBA00022750"/>
    </source>
</evidence>
<sequence>MAQENISTVVFGCGNVVMGDDGYGPAVVDALNSRYQLPAGVEAIDAGTGIREYLFDYILTAEGRPDRIIVLDAVDFPDREPGDVFLMDTSAIPPKKIHDFSLHQFPTVNLLVELEQHTGVRVVILAAQVETIPDEITPGLSPAMSAAVSVACEKVLHILSE</sequence>
<evidence type="ECO:0000256" key="2">
    <source>
        <dbReference type="ARBA" id="ARBA00022670"/>
    </source>
</evidence>
<dbReference type="InterPro" id="IPR023430">
    <property type="entry name" value="Pept_HybD-like_dom_sf"/>
</dbReference>
<proteinExistence type="inferred from homology"/>
<reference evidence="5 6" key="1">
    <citation type="submission" date="2020-08" db="EMBL/GenBank/DDBJ databases">
        <title>Genomic Encyclopedia of Type Strains, Phase IV (KMG-IV): sequencing the most valuable type-strain genomes for metagenomic binning, comparative biology and taxonomic classification.</title>
        <authorList>
            <person name="Goeker M."/>
        </authorList>
    </citation>
    <scope>NUCLEOTIDE SEQUENCE [LARGE SCALE GENOMIC DNA]</scope>
    <source>
        <strain evidence="5 6">DSM 28570</strain>
    </source>
</reference>
<dbReference type="PANTHER" id="PTHR30302:SF1">
    <property type="entry name" value="HYDROGENASE 2 MATURATION PROTEASE"/>
    <property type="match status" value="1"/>
</dbReference>
<dbReference type="EMBL" id="JACHEO010000003">
    <property type="protein sequence ID" value="MBB5347321.1"/>
    <property type="molecule type" value="Genomic_DNA"/>
</dbReference>
<dbReference type="GO" id="GO:0004190">
    <property type="term" value="F:aspartic-type endopeptidase activity"/>
    <property type="evidence" value="ECO:0007669"/>
    <property type="project" value="UniProtKB-KW"/>
</dbReference>
<dbReference type="PANTHER" id="PTHR30302">
    <property type="entry name" value="HYDROGENASE 1 MATURATION PROTEASE"/>
    <property type="match status" value="1"/>
</dbReference>
<dbReference type="GO" id="GO:0008047">
    <property type="term" value="F:enzyme activator activity"/>
    <property type="evidence" value="ECO:0007669"/>
    <property type="project" value="InterPro"/>
</dbReference>
<comment type="similarity">
    <text evidence="1">Belongs to the peptidase A31 family.</text>
</comment>
<dbReference type="AlphaFoldDB" id="A0A840V2E7"/>
<organism evidence="5 6">
    <name type="scientific">Desulfoprunum benzoelyticum</name>
    <dbReference type="NCBI Taxonomy" id="1506996"/>
    <lineage>
        <taxon>Bacteria</taxon>
        <taxon>Pseudomonadati</taxon>
        <taxon>Thermodesulfobacteriota</taxon>
        <taxon>Desulfobulbia</taxon>
        <taxon>Desulfobulbales</taxon>
        <taxon>Desulfobulbaceae</taxon>
        <taxon>Desulfoprunum</taxon>
    </lineage>
</organism>
<keyword evidence="2" id="KW-0645">Protease</keyword>
<dbReference type="SUPFAM" id="SSF53163">
    <property type="entry name" value="HybD-like"/>
    <property type="match status" value="1"/>
</dbReference>
<evidence type="ECO:0000313" key="6">
    <source>
        <dbReference type="Proteomes" id="UP000539642"/>
    </source>
</evidence>
<dbReference type="GO" id="GO:0016485">
    <property type="term" value="P:protein processing"/>
    <property type="evidence" value="ECO:0007669"/>
    <property type="project" value="TreeGrafter"/>
</dbReference>
<evidence type="ECO:0000313" key="5">
    <source>
        <dbReference type="EMBL" id="MBB5347321.1"/>
    </source>
</evidence>
<protein>
    <submittedName>
        <fullName evidence="5">Coenzyme F420 hydrogenase subunit delta</fullName>
    </submittedName>
</protein>
<dbReference type="PRINTS" id="PR00446">
    <property type="entry name" value="HYDRGNUPTAKE"/>
</dbReference>